<accession>A0A4V2FWL4</accession>
<evidence type="ECO:0000313" key="1">
    <source>
        <dbReference type="EMBL" id="RZU10276.1"/>
    </source>
</evidence>
<dbReference type="Pfam" id="PF07920">
    <property type="entry name" value="DUF1684"/>
    <property type="match status" value="1"/>
</dbReference>
<reference evidence="1 2" key="1">
    <citation type="journal article" date="2015" name="Stand. Genomic Sci.">
        <title>Genomic Encyclopedia of Bacterial and Archaeal Type Strains, Phase III: the genomes of soil and plant-associated and newly described type strains.</title>
        <authorList>
            <person name="Whitman W.B."/>
            <person name="Woyke T."/>
            <person name="Klenk H.P."/>
            <person name="Zhou Y."/>
            <person name="Lilburn T.G."/>
            <person name="Beck B.J."/>
            <person name="De Vos P."/>
            <person name="Vandamme P."/>
            <person name="Eisen J.A."/>
            <person name="Garrity G."/>
            <person name="Hugenholtz P."/>
            <person name="Kyrpides N.C."/>
        </authorList>
    </citation>
    <scope>NUCLEOTIDE SEQUENCE [LARGE SCALE GENOMIC DNA]</scope>
    <source>
        <strain evidence="1 2">VKM Ac-2540</strain>
    </source>
</reference>
<dbReference type="PANTHER" id="PTHR41913:SF1">
    <property type="entry name" value="DUF1684 DOMAIN-CONTAINING PROTEIN"/>
    <property type="match status" value="1"/>
</dbReference>
<dbReference type="InterPro" id="IPR012467">
    <property type="entry name" value="DUF1684"/>
</dbReference>
<name>A0A4V2FWL4_9ACTN</name>
<dbReference type="EMBL" id="SHKR01000016">
    <property type="protein sequence ID" value="RZU10276.1"/>
    <property type="molecule type" value="Genomic_DNA"/>
</dbReference>
<dbReference type="RefSeq" id="WP_198682036.1">
    <property type="nucleotide sequence ID" value="NZ_SHKR01000016.1"/>
</dbReference>
<proteinExistence type="predicted"/>
<gene>
    <name evidence="1" type="ORF">EV645_6738</name>
</gene>
<organism evidence="1 2">
    <name type="scientific">Kribbella rubisoli</name>
    <dbReference type="NCBI Taxonomy" id="3075929"/>
    <lineage>
        <taxon>Bacteria</taxon>
        <taxon>Bacillati</taxon>
        <taxon>Actinomycetota</taxon>
        <taxon>Actinomycetes</taxon>
        <taxon>Propionibacteriales</taxon>
        <taxon>Kribbellaceae</taxon>
        <taxon>Kribbella</taxon>
    </lineage>
</organism>
<keyword evidence="2" id="KW-1185">Reference proteome</keyword>
<dbReference type="AlphaFoldDB" id="A0A4V2FWL4"/>
<evidence type="ECO:0008006" key="3">
    <source>
        <dbReference type="Google" id="ProtNLM"/>
    </source>
</evidence>
<dbReference type="Proteomes" id="UP000292027">
    <property type="component" value="Unassembled WGS sequence"/>
</dbReference>
<protein>
    <recommendedName>
        <fullName evidence="3">DUF1684 domain-containing protein</fullName>
    </recommendedName>
</protein>
<evidence type="ECO:0000313" key="2">
    <source>
        <dbReference type="Proteomes" id="UP000292027"/>
    </source>
</evidence>
<dbReference type="PANTHER" id="PTHR41913">
    <property type="entry name" value="DUF1684 DOMAIN-CONTAINING PROTEIN"/>
    <property type="match status" value="1"/>
</dbReference>
<sequence>MEFAAPALAVADWRRRVFALYRSVRAESDPAAGHALWQAGRDDLLMHHPASPVPEDERAAYGGARVGDYRPELRFDAVIDTDVKPDRWEFVSATDGVIPFSLIGVLHLPAVGDLDVWWLESYGGGIFVPLKDALAGRSTYGGGRYLIDSVKGADLGGDLRAGRLVVDLNFAYNPSCAYSPEWTCPLAPATNKVDVELPVGELSG</sequence>
<comment type="caution">
    <text evidence="1">The sequence shown here is derived from an EMBL/GenBank/DDBJ whole genome shotgun (WGS) entry which is preliminary data.</text>
</comment>